<dbReference type="InParanoid" id="B0CW17"/>
<feature type="region of interest" description="Disordered" evidence="1">
    <location>
        <begin position="34"/>
        <end position="58"/>
    </location>
</feature>
<sequence>MYNDMTTSILTMSFSDLSIFNKLLFTRPNVPSTPEIRSPTLPGHYPSSAFRPPTTPLSRPRMNALANDVYEPEGATARHLLESTITDKYARGGGDVNVQPLATTRHRQKSRAMEVSSSDEDETHWANATSQFQEGLDPEDLNTIGGAGQLAAAQNIQHALGEMIQRMIRIDLDTGTAISQSGFPHANLYFISTQPSTSTFPAASSLVPAAPIAPAAAPPSSSAPPVTVEIEVVTDQVRTIGNNNSHVHGFFRFEAPPTSALEDQKFTYGDVFEHSTPDQGGGFEASTTFMIWQYREDTWVNVTDGYNHGKIHHPSIPGYVLVPSTAREPKPTYILLKSFNDRKRSGYECICIPSFESTCQLSLDLQILDMGPFLGLRCGGDHEANAVRNELAAAAWEYQYVSLPIADPYFLQLQPWAFCSSSEFSSVRLRVWAWRFLESVAADVAANLKSGGLSLLHASHSLLKDSRAD</sequence>
<evidence type="ECO:0000256" key="1">
    <source>
        <dbReference type="SAM" id="MobiDB-lite"/>
    </source>
</evidence>
<evidence type="ECO:0000313" key="3">
    <source>
        <dbReference type="Proteomes" id="UP000001194"/>
    </source>
</evidence>
<dbReference type="HOGENOM" id="CLU_582733_0_0_1"/>
<evidence type="ECO:0000313" key="2">
    <source>
        <dbReference type="EMBL" id="EDR13432.1"/>
    </source>
</evidence>
<accession>B0CW17</accession>
<dbReference type="GeneID" id="6071243"/>
<name>B0CW17_LACBS</name>
<dbReference type="KEGG" id="lbc:LACBIDRAFT_323077"/>
<gene>
    <name evidence="2" type="ORF">LACBIDRAFT_323077</name>
</gene>
<proteinExistence type="predicted"/>
<dbReference type="AlphaFoldDB" id="B0CW17"/>
<reference evidence="2 3" key="1">
    <citation type="journal article" date="2008" name="Nature">
        <title>The genome of Laccaria bicolor provides insights into mycorrhizal symbiosis.</title>
        <authorList>
            <person name="Martin F."/>
            <person name="Aerts A."/>
            <person name="Ahren D."/>
            <person name="Brun A."/>
            <person name="Danchin E.G.J."/>
            <person name="Duchaussoy F."/>
            <person name="Gibon J."/>
            <person name="Kohler A."/>
            <person name="Lindquist E."/>
            <person name="Pereda V."/>
            <person name="Salamov A."/>
            <person name="Shapiro H.J."/>
            <person name="Wuyts J."/>
            <person name="Blaudez D."/>
            <person name="Buee M."/>
            <person name="Brokstein P."/>
            <person name="Canbaeck B."/>
            <person name="Cohen D."/>
            <person name="Courty P.E."/>
            <person name="Coutinho P.M."/>
            <person name="Delaruelle C."/>
            <person name="Detter J.C."/>
            <person name="Deveau A."/>
            <person name="DiFazio S."/>
            <person name="Duplessis S."/>
            <person name="Fraissinet-Tachet L."/>
            <person name="Lucic E."/>
            <person name="Frey-Klett P."/>
            <person name="Fourrey C."/>
            <person name="Feussner I."/>
            <person name="Gay G."/>
            <person name="Grimwood J."/>
            <person name="Hoegger P.J."/>
            <person name="Jain P."/>
            <person name="Kilaru S."/>
            <person name="Labbe J."/>
            <person name="Lin Y.C."/>
            <person name="Legue V."/>
            <person name="Le Tacon F."/>
            <person name="Marmeisse R."/>
            <person name="Melayah D."/>
            <person name="Montanini B."/>
            <person name="Muratet M."/>
            <person name="Nehls U."/>
            <person name="Niculita-Hirzel H."/>
            <person name="Oudot-Le Secq M.P."/>
            <person name="Peter M."/>
            <person name="Quesneville H."/>
            <person name="Rajashekar B."/>
            <person name="Reich M."/>
            <person name="Rouhier N."/>
            <person name="Schmutz J."/>
            <person name="Yin T."/>
            <person name="Chalot M."/>
            <person name="Henrissat B."/>
            <person name="Kuees U."/>
            <person name="Lucas S."/>
            <person name="Van de Peer Y."/>
            <person name="Podila G.K."/>
            <person name="Polle A."/>
            <person name="Pukkila P.J."/>
            <person name="Richardson P.M."/>
            <person name="Rouze P."/>
            <person name="Sanders I.R."/>
            <person name="Stajich J.E."/>
            <person name="Tunlid A."/>
            <person name="Tuskan G."/>
            <person name="Grigoriev I.V."/>
        </authorList>
    </citation>
    <scope>NUCLEOTIDE SEQUENCE [LARGE SCALE GENOMIC DNA]</scope>
    <source>
        <strain evidence="3">S238N-H82 / ATCC MYA-4686</strain>
    </source>
</reference>
<keyword evidence="3" id="KW-1185">Reference proteome</keyword>
<dbReference type="RefSeq" id="XP_001875930.1">
    <property type="nucleotide sequence ID" value="XM_001875895.1"/>
</dbReference>
<dbReference type="OrthoDB" id="10554190at2759"/>
<protein>
    <submittedName>
        <fullName evidence="2">Predicted protein</fullName>
    </submittedName>
</protein>
<organism evidence="3">
    <name type="scientific">Laccaria bicolor (strain S238N-H82 / ATCC MYA-4686)</name>
    <name type="common">Bicoloured deceiver</name>
    <name type="synonym">Laccaria laccata var. bicolor</name>
    <dbReference type="NCBI Taxonomy" id="486041"/>
    <lineage>
        <taxon>Eukaryota</taxon>
        <taxon>Fungi</taxon>
        <taxon>Dikarya</taxon>
        <taxon>Basidiomycota</taxon>
        <taxon>Agaricomycotina</taxon>
        <taxon>Agaricomycetes</taxon>
        <taxon>Agaricomycetidae</taxon>
        <taxon>Agaricales</taxon>
        <taxon>Agaricineae</taxon>
        <taxon>Hydnangiaceae</taxon>
        <taxon>Laccaria</taxon>
    </lineage>
</organism>
<feature type="region of interest" description="Disordered" evidence="1">
    <location>
        <begin position="104"/>
        <end position="124"/>
    </location>
</feature>
<dbReference type="Proteomes" id="UP000001194">
    <property type="component" value="Unassembled WGS sequence"/>
</dbReference>
<dbReference type="EMBL" id="DS547093">
    <property type="protein sequence ID" value="EDR13432.1"/>
    <property type="molecule type" value="Genomic_DNA"/>
</dbReference>